<evidence type="ECO:0000256" key="7">
    <source>
        <dbReference type="ARBA" id="ARBA00023186"/>
    </source>
</evidence>
<keyword evidence="5" id="KW-0809">Transit peptide</keyword>
<gene>
    <name evidence="11" type="ORF">D0865_04427</name>
    <name evidence="10" type="ORF">D0868_04144</name>
    <name evidence="9" type="ORF">D0869_04643</name>
</gene>
<dbReference type="CDD" id="cd20270">
    <property type="entry name" value="Complex1_LYR_SDHAF3_LYRM10"/>
    <property type="match status" value="1"/>
</dbReference>
<comment type="subunit">
    <text evidence="4 8">Interacts with the iron-sulfur protein subunit within the SDH catalytic dimer.</text>
</comment>
<accession>A0A3M6X0X9</accession>
<evidence type="ECO:0000313" key="9">
    <source>
        <dbReference type="EMBL" id="RMX84331.1"/>
    </source>
</evidence>
<evidence type="ECO:0000256" key="1">
    <source>
        <dbReference type="ARBA" id="ARBA00003675"/>
    </source>
</evidence>
<dbReference type="Pfam" id="PF13233">
    <property type="entry name" value="Complex1_LYR_2"/>
    <property type="match status" value="1"/>
</dbReference>
<dbReference type="InterPro" id="IPR008381">
    <property type="entry name" value="SDHAF3/Sdh7"/>
</dbReference>
<evidence type="ECO:0000256" key="8">
    <source>
        <dbReference type="RuleBase" id="RU368039"/>
    </source>
</evidence>
<dbReference type="EMBL" id="QWIK01000254">
    <property type="protein sequence ID" value="RMY09610.1"/>
    <property type="molecule type" value="Genomic_DNA"/>
</dbReference>
<dbReference type="PANTHER" id="PTHR13137">
    <property type="entry name" value="DC11 ACN9 HOMOLOG"/>
    <property type="match status" value="1"/>
</dbReference>
<evidence type="ECO:0000313" key="10">
    <source>
        <dbReference type="EMBL" id="RMY09610.1"/>
    </source>
</evidence>
<comment type="similarity">
    <text evidence="3 8">Belongs to the complex I LYR family. SDHAF3 subfamily.</text>
</comment>
<comment type="function">
    <text evidence="1 8">Plays an essential role in the assembly of succinate dehydrogenase (SDH), an enzyme complex (also referred to as respiratory complex II) that is a component of both the tricarboxylic acid (TCA) cycle and the mitochondrial electron transport chain, and which couples the oxidation of succinate to fumarate with the reduction of ubiquinone (coenzyme Q) to ubiquinol. Promotes maturation of the iron-sulfur protein subunit of the SDH catalytic dimer, protecting it from the deleterious effects of oxidants. May act together with SDHAF1.</text>
</comment>
<evidence type="ECO:0000256" key="5">
    <source>
        <dbReference type="ARBA" id="ARBA00022946"/>
    </source>
</evidence>
<dbReference type="PANTHER" id="PTHR13137:SF6">
    <property type="entry name" value="SUCCINATE DEHYDROGENASE ASSEMBLY FACTOR 3, MITOCHONDRIAL"/>
    <property type="match status" value="1"/>
</dbReference>
<name>A0A3M6X0X9_HORWE</name>
<evidence type="ECO:0000313" key="12">
    <source>
        <dbReference type="Proteomes" id="UP000270230"/>
    </source>
</evidence>
<dbReference type="AlphaFoldDB" id="A0A3M6X0X9"/>
<dbReference type="Proteomes" id="UP000270230">
    <property type="component" value="Unassembled WGS sequence"/>
</dbReference>
<evidence type="ECO:0000256" key="2">
    <source>
        <dbReference type="ARBA" id="ARBA00004305"/>
    </source>
</evidence>
<dbReference type="VEuPathDB" id="FungiDB:BTJ68_11110"/>
<dbReference type="GO" id="GO:0006105">
    <property type="term" value="P:succinate metabolic process"/>
    <property type="evidence" value="ECO:0007669"/>
    <property type="project" value="TreeGrafter"/>
</dbReference>
<evidence type="ECO:0000313" key="11">
    <source>
        <dbReference type="EMBL" id="RMY54981.1"/>
    </source>
</evidence>
<dbReference type="GO" id="GO:0005758">
    <property type="term" value="C:mitochondrial intermembrane space"/>
    <property type="evidence" value="ECO:0007669"/>
    <property type="project" value="TreeGrafter"/>
</dbReference>
<comment type="subcellular location">
    <subcellularLocation>
        <location evidence="2 8">Mitochondrion matrix</location>
    </subcellularLocation>
</comment>
<keyword evidence="7 8" id="KW-0143">Chaperone</keyword>
<evidence type="ECO:0000313" key="14">
    <source>
        <dbReference type="Proteomes" id="UP000282582"/>
    </source>
</evidence>
<keyword evidence="6 8" id="KW-0496">Mitochondrion</keyword>
<organism evidence="9 13">
    <name type="scientific">Hortaea werneckii</name>
    <name type="common">Black yeast</name>
    <name type="synonym">Cladosporium werneckii</name>
    <dbReference type="NCBI Taxonomy" id="91943"/>
    <lineage>
        <taxon>Eukaryota</taxon>
        <taxon>Fungi</taxon>
        <taxon>Dikarya</taxon>
        <taxon>Ascomycota</taxon>
        <taxon>Pezizomycotina</taxon>
        <taxon>Dothideomycetes</taxon>
        <taxon>Dothideomycetidae</taxon>
        <taxon>Mycosphaerellales</taxon>
        <taxon>Teratosphaeriaceae</taxon>
        <taxon>Hortaea</taxon>
    </lineage>
</organism>
<dbReference type="OrthoDB" id="278329at2759"/>
<evidence type="ECO:0000256" key="3">
    <source>
        <dbReference type="ARBA" id="ARBA00006020"/>
    </source>
</evidence>
<comment type="caution">
    <text evidence="9">The sequence shown here is derived from an EMBL/GenBank/DDBJ whole genome shotgun (WGS) entry which is preliminary data.</text>
</comment>
<dbReference type="GO" id="GO:0034553">
    <property type="term" value="P:mitochondrial respiratory chain complex II assembly"/>
    <property type="evidence" value="ECO:0007669"/>
    <property type="project" value="UniProtKB-UniRule"/>
</dbReference>
<sequence>MRAALRLLAVPSGVGTQSAGLKQVPPALLPPIPLYRRLLRAHRKFLPAEMRVLGDEYIKSEFRAHRDTDNPVHIVGFLTEWQTYAQQIEGENWRGEKMDKSKVDKMSDQQIGQLYELMNSIRERELAENDPDYQSPPPPPEEK</sequence>
<protein>
    <recommendedName>
        <fullName evidence="8">Succinate dehydrogenase assembly factor 3</fullName>
        <shortName evidence="8">SDH assembly factor 3</shortName>
        <shortName evidence="8">SDHAF3</shortName>
    </recommendedName>
</protein>
<dbReference type="EMBL" id="QWIN01000269">
    <property type="protein sequence ID" value="RMY54981.1"/>
    <property type="molecule type" value="Genomic_DNA"/>
</dbReference>
<dbReference type="Proteomes" id="UP000282582">
    <property type="component" value="Unassembled WGS sequence"/>
</dbReference>
<evidence type="ECO:0000256" key="6">
    <source>
        <dbReference type="ARBA" id="ARBA00023128"/>
    </source>
</evidence>
<proteinExistence type="inferred from homology"/>
<evidence type="ECO:0000313" key="13">
    <source>
        <dbReference type="Proteomes" id="UP000281245"/>
    </source>
</evidence>
<dbReference type="Proteomes" id="UP000281245">
    <property type="component" value="Unassembled WGS sequence"/>
</dbReference>
<reference evidence="12 13" key="1">
    <citation type="journal article" date="2018" name="BMC Genomics">
        <title>Genomic evidence for intraspecific hybridization in a clonal and extremely halotolerant yeast.</title>
        <authorList>
            <person name="Gostincar C."/>
            <person name="Stajich J.E."/>
            <person name="Zupancic J."/>
            <person name="Zalar P."/>
            <person name="Gunde-Cimerman N."/>
        </authorList>
    </citation>
    <scope>NUCLEOTIDE SEQUENCE [LARGE SCALE GENOMIC DNA]</scope>
    <source>
        <strain evidence="11 12">EXF-151</strain>
        <strain evidence="10 14">EXF-6654</strain>
        <strain evidence="9 13">EXF-6656</strain>
    </source>
</reference>
<dbReference type="EMBL" id="QWIJ01000289">
    <property type="protein sequence ID" value="RMX84331.1"/>
    <property type="molecule type" value="Genomic_DNA"/>
</dbReference>
<evidence type="ECO:0000256" key="4">
    <source>
        <dbReference type="ARBA" id="ARBA00011273"/>
    </source>
</evidence>
<dbReference type="GO" id="GO:0005759">
    <property type="term" value="C:mitochondrial matrix"/>
    <property type="evidence" value="ECO:0007669"/>
    <property type="project" value="UniProtKB-SubCell"/>
</dbReference>